<dbReference type="OrthoDB" id="1904536at2759"/>
<dbReference type="Proteomes" id="UP000636800">
    <property type="component" value="Chromosome 1"/>
</dbReference>
<feature type="region of interest" description="Disordered" evidence="1">
    <location>
        <begin position="1"/>
        <end position="63"/>
    </location>
</feature>
<protein>
    <submittedName>
        <fullName evidence="2">Uncharacterized protein</fullName>
    </submittedName>
</protein>
<sequence length="81" mass="8694">MSSEKHVEAHKRGGRPREHTGDGEPHQEVSGKTLNSSGGEYNPRATAVSRERVEYPGDNANVSTNVFEEGYGVQSGLVVGL</sequence>
<proteinExistence type="predicted"/>
<keyword evidence="3" id="KW-1185">Reference proteome</keyword>
<feature type="compositionally biased region" description="Basic and acidic residues" evidence="1">
    <location>
        <begin position="1"/>
        <end position="29"/>
    </location>
</feature>
<reference evidence="2 3" key="1">
    <citation type="journal article" date="2020" name="Nat. Food">
        <title>A phased Vanilla planifolia genome enables genetic improvement of flavour and production.</title>
        <authorList>
            <person name="Hasing T."/>
            <person name="Tang H."/>
            <person name="Brym M."/>
            <person name="Khazi F."/>
            <person name="Huang T."/>
            <person name="Chambers A.H."/>
        </authorList>
    </citation>
    <scope>NUCLEOTIDE SEQUENCE [LARGE SCALE GENOMIC DNA]</scope>
    <source>
        <tissue evidence="2">Leaf</tissue>
    </source>
</reference>
<organism evidence="2 3">
    <name type="scientific">Vanilla planifolia</name>
    <name type="common">Vanilla</name>
    <dbReference type="NCBI Taxonomy" id="51239"/>
    <lineage>
        <taxon>Eukaryota</taxon>
        <taxon>Viridiplantae</taxon>
        <taxon>Streptophyta</taxon>
        <taxon>Embryophyta</taxon>
        <taxon>Tracheophyta</taxon>
        <taxon>Spermatophyta</taxon>
        <taxon>Magnoliopsida</taxon>
        <taxon>Liliopsida</taxon>
        <taxon>Asparagales</taxon>
        <taxon>Orchidaceae</taxon>
        <taxon>Vanilloideae</taxon>
        <taxon>Vanilleae</taxon>
        <taxon>Vanilla</taxon>
    </lineage>
</organism>
<evidence type="ECO:0000313" key="3">
    <source>
        <dbReference type="Proteomes" id="UP000636800"/>
    </source>
</evidence>
<evidence type="ECO:0000256" key="1">
    <source>
        <dbReference type="SAM" id="MobiDB-lite"/>
    </source>
</evidence>
<name>A0A835VGG8_VANPL</name>
<gene>
    <name evidence="2" type="ORF">HPP92_000826</name>
</gene>
<dbReference type="EMBL" id="JADCNL010000001">
    <property type="protein sequence ID" value="KAG0496135.1"/>
    <property type="molecule type" value="Genomic_DNA"/>
</dbReference>
<evidence type="ECO:0000313" key="2">
    <source>
        <dbReference type="EMBL" id="KAG0496135.1"/>
    </source>
</evidence>
<dbReference type="AlphaFoldDB" id="A0A835VGG8"/>
<feature type="compositionally biased region" description="Polar residues" evidence="1">
    <location>
        <begin position="30"/>
        <end position="39"/>
    </location>
</feature>
<comment type="caution">
    <text evidence="2">The sequence shown here is derived from an EMBL/GenBank/DDBJ whole genome shotgun (WGS) entry which is preliminary data.</text>
</comment>
<accession>A0A835VGG8</accession>